<name>A0ABQ3ZAK5_9ACTN</name>
<sequence>METTSARLLRQAQATSDVDELLSIGCDLADSDEAEGAEYCFRRVSELGEAAGAFNLGNSLAGQGRLTEAVDAYELALERGETDAWLNLGMVLDDLGDLAGAMRAYEQAERAGDSAGAVSLAFSLREQGERPAAFEAMERAEAAGNNLAAAVLACWRWCTSLDPSLEPALRAAAELYPSARADLGSLLVETGRVEEGRRVFLRGMELGETESMVPLGNLYADVLEDDAAAEAAYRAGAELGDTHAHHNLANLLESQGDLTGAERHFRQAAEGGDTLAASRPPKPAHPPTSAGLRALGREFEGRAFKVFNQQEAPTPTGQDKRQATRRAEQMRTSDADTNERRAPR</sequence>
<accession>A0ABQ3ZAK5</accession>
<organism evidence="2 3">
    <name type="scientific">Paractinoplanes durhamensis</name>
    <dbReference type="NCBI Taxonomy" id="113563"/>
    <lineage>
        <taxon>Bacteria</taxon>
        <taxon>Bacillati</taxon>
        <taxon>Actinomycetota</taxon>
        <taxon>Actinomycetes</taxon>
        <taxon>Micromonosporales</taxon>
        <taxon>Micromonosporaceae</taxon>
        <taxon>Paractinoplanes</taxon>
    </lineage>
</organism>
<gene>
    <name evidence="2" type="ORF">Adu01nite_82180</name>
</gene>
<protein>
    <recommendedName>
        <fullName evidence="4">Tetratricopeptide repeat protein</fullName>
    </recommendedName>
</protein>
<dbReference type="Proteomes" id="UP000637628">
    <property type="component" value="Unassembled WGS sequence"/>
</dbReference>
<dbReference type="PANTHER" id="PTHR11102">
    <property type="entry name" value="SEL-1-LIKE PROTEIN"/>
    <property type="match status" value="1"/>
</dbReference>
<evidence type="ECO:0000313" key="2">
    <source>
        <dbReference type="EMBL" id="GIE06868.1"/>
    </source>
</evidence>
<dbReference type="SUPFAM" id="SSF81901">
    <property type="entry name" value="HCP-like"/>
    <property type="match status" value="2"/>
</dbReference>
<dbReference type="SMART" id="SM00028">
    <property type="entry name" value="TPR"/>
    <property type="match status" value="4"/>
</dbReference>
<dbReference type="Gene3D" id="1.25.40.10">
    <property type="entry name" value="Tetratricopeptide repeat domain"/>
    <property type="match status" value="2"/>
</dbReference>
<evidence type="ECO:0000313" key="3">
    <source>
        <dbReference type="Proteomes" id="UP000637628"/>
    </source>
</evidence>
<keyword evidence="3" id="KW-1185">Reference proteome</keyword>
<reference evidence="2 3" key="1">
    <citation type="submission" date="2021-01" db="EMBL/GenBank/DDBJ databases">
        <title>Whole genome shotgun sequence of Actinoplanes durhamensis NBRC 14914.</title>
        <authorList>
            <person name="Komaki H."/>
            <person name="Tamura T."/>
        </authorList>
    </citation>
    <scope>NUCLEOTIDE SEQUENCE [LARGE SCALE GENOMIC DNA]</scope>
    <source>
        <strain evidence="2 3">NBRC 14914</strain>
    </source>
</reference>
<dbReference type="EMBL" id="BOML01000070">
    <property type="protein sequence ID" value="GIE06868.1"/>
    <property type="molecule type" value="Genomic_DNA"/>
</dbReference>
<dbReference type="Pfam" id="PF13432">
    <property type="entry name" value="TPR_16"/>
    <property type="match status" value="1"/>
</dbReference>
<proteinExistence type="predicted"/>
<dbReference type="InterPro" id="IPR050767">
    <property type="entry name" value="Sel1_AlgK"/>
</dbReference>
<dbReference type="InterPro" id="IPR019734">
    <property type="entry name" value="TPR_rpt"/>
</dbReference>
<feature type="region of interest" description="Disordered" evidence="1">
    <location>
        <begin position="272"/>
        <end position="291"/>
    </location>
</feature>
<feature type="compositionally biased region" description="Polar residues" evidence="1">
    <location>
        <begin position="307"/>
        <end position="317"/>
    </location>
</feature>
<dbReference type="InterPro" id="IPR011990">
    <property type="entry name" value="TPR-like_helical_dom_sf"/>
</dbReference>
<feature type="compositionally biased region" description="Basic and acidic residues" evidence="1">
    <location>
        <begin position="318"/>
        <end position="344"/>
    </location>
</feature>
<evidence type="ECO:0008006" key="4">
    <source>
        <dbReference type="Google" id="ProtNLM"/>
    </source>
</evidence>
<dbReference type="Pfam" id="PF13374">
    <property type="entry name" value="TPR_10"/>
    <property type="match status" value="1"/>
</dbReference>
<evidence type="ECO:0000256" key="1">
    <source>
        <dbReference type="SAM" id="MobiDB-lite"/>
    </source>
</evidence>
<feature type="region of interest" description="Disordered" evidence="1">
    <location>
        <begin position="306"/>
        <end position="344"/>
    </location>
</feature>
<dbReference type="PANTHER" id="PTHR11102:SF160">
    <property type="entry name" value="ERAD-ASSOCIATED E3 UBIQUITIN-PROTEIN LIGASE COMPONENT HRD3"/>
    <property type="match status" value="1"/>
</dbReference>
<dbReference type="RefSeq" id="WP_239133094.1">
    <property type="nucleotide sequence ID" value="NZ_BAAATX010000026.1"/>
</dbReference>
<comment type="caution">
    <text evidence="2">The sequence shown here is derived from an EMBL/GenBank/DDBJ whole genome shotgun (WGS) entry which is preliminary data.</text>
</comment>